<dbReference type="SUPFAM" id="SSF54447">
    <property type="entry name" value="ssDNA-binding transcriptional regulator domain"/>
    <property type="match status" value="1"/>
</dbReference>
<reference evidence="3 4" key="1">
    <citation type="journal article" date="2019" name="Sci. Rep.">
        <title>Orb-weaving spider Araneus ventricosus genome elucidates the spidroin gene catalogue.</title>
        <authorList>
            <person name="Kono N."/>
            <person name="Nakamura H."/>
            <person name="Ohtoshi R."/>
            <person name="Moran D.A.P."/>
            <person name="Shinohara A."/>
            <person name="Yoshida Y."/>
            <person name="Fujiwara M."/>
            <person name="Mori M."/>
            <person name="Tomita M."/>
            <person name="Arakawa K."/>
        </authorList>
    </citation>
    <scope>NUCLEOTIDE SEQUENCE [LARGE SCALE GENOMIC DNA]</scope>
</reference>
<gene>
    <name evidence="3" type="ORF">AVEN_149567_1</name>
</gene>
<comment type="caution">
    <text evidence="3">The sequence shown here is derived from an EMBL/GenBank/DDBJ whole genome shotgun (WGS) entry which is preliminary data.</text>
</comment>
<feature type="region of interest" description="Disordered" evidence="1">
    <location>
        <begin position="1"/>
        <end position="29"/>
    </location>
</feature>
<dbReference type="EMBL" id="BGPR01014944">
    <property type="protein sequence ID" value="GBN67373.1"/>
    <property type="molecule type" value="Genomic_DNA"/>
</dbReference>
<organism evidence="3 4">
    <name type="scientific">Araneus ventricosus</name>
    <name type="common">Orbweaver spider</name>
    <name type="synonym">Epeira ventricosa</name>
    <dbReference type="NCBI Taxonomy" id="182803"/>
    <lineage>
        <taxon>Eukaryota</taxon>
        <taxon>Metazoa</taxon>
        <taxon>Ecdysozoa</taxon>
        <taxon>Arthropoda</taxon>
        <taxon>Chelicerata</taxon>
        <taxon>Arachnida</taxon>
        <taxon>Araneae</taxon>
        <taxon>Araneomorphae</taxon>
        <taxon>Entelegynae</taxon>
        <taxon>Araneoidea</taxon>
        <taxon>Araneidae</taxon>
        <taxon>Araneus</taxon>
    </lineage>
</organism>
<evidence type="ECO:0000313" key="4">
    <source>
        <dbReference type="Proteomes" id="UP000499080"/>
    </source>
</evidence>
<dbReference type="Gene3D" id="2.30.31.10">
    <property type="entry name" value="Transcriptional Coactivator Pc4, Chain A"/>
    <property type="match status" value="1"/>
</dbReference>
<evidence type="ECO:0000256" key="1">
    <source>
        <dbReference type="SAM" id="MobiDB-lite"/>
    </source>
</evidence>
<protein>
    <recommendedName>
        <fullName evidence="2">Transcriptional coactivator p15 (PC4) C-terminal domain-containing protein</fullName>
    </recommendedName>
</protein>
<dbReference type="OrthoDB" id="6414117at2759"/>
<dbReference type="GO" id="GO:0006355">
    <property type="term" value="P:regulation of DNA-templated transcription"/>
    <property type="evidence" value="ECO:0007669"/>
    <property type="project" value="InterPro"/>
</dbReference>
<proteinExistence type="predicted"/>
<name>A0A4Y2QVJ0_ARAVE</name>
<dbReference type="Pfam" id="PF02229">
    <property type="entry name" value="PC4"/>
    <property type="match status" value="1"/>
</dbReference>
<evidence type="ECO:0000259" key="2">
    <source>
        <dbReference type="Pfam" id="PF02229"/>
    </source>
</evidence>
<dbReference type="GO" id="GO:0003677">
    <property type="term" value="F:DNA binding"/>
    <property type="evidence" value="ECO:0007669"/>
    <property type="project" value="InterPro"/>
</dbReference>
<dbReference type="AlphaFoldDB" id="A0A4Y2QVJ0"/>
<feature type="domain" description="Transcriptional coactivator p15 (PC4) C-terminal" evidence="2">
    <location>
        <begin position="39"/>
        <end position="87"/>
    </location>
</feature>
<dbReference type="InterPro" id="IPR009044">
    <property type="entry name" value="ssDNA-bd_transcriptional_reg"/>
</dbReference>
<accession>A0A4Y2QVJ0</accession>
<evidence type="ECO:0000313" key="3">
    <source>
        <dbReference type="EMBL" id="GBN67373.1"/>
    </source>
</evidence>
<keyword evidence="4" id="KW-1185">Reference proteome</keyword>
<dbReference type="Proteomes" id="UP000499080">
    <property type="component" value="Unassembled WGS sequence"/>
</dbReference>
<sequence length="309" mass="35465">MKRASSQPSTSVTPAKKIATSNDTDGFTTDSIPQHHYHLGEDNYAVVTDFRDVINVHIRKYKTDDNGRILPTKKGVSFSPFVWESLSKEIDRLPLPSDSEQVAVIRDTLFLSSAWIENVPHVSLQRFVTKKDFSRQFLPSLCLLTEREWDRLQCIRKKITESCKTLMFDNFLKKKILLEVSSRSPRTNLQMELSDVEMVLSTSLTEILADSIKSRIEDVLVCNGCLQNQANQLGHECVTMNFETRHDLYGDLAVLSVDIELLVKDFVEKNIQMLNYINENFLNNLDIALLVKNARDMYIASDIMPHRMF</sequence>
<dbReference type="InterPro" id="IPR003173">
    <property type="entry name" value="PC4_C"/>
</dbReference>